<evidence type="ECO:0000313" key="2">
    <source>
        <dbReference type="Proteomes" id="UP000724149"/>
    </source>
</evidence>
<dbReference type="Proteomes" id="UP000724149">
    <property type="component" value="Unassembled WGS sequence"/>
</dbReference>
<accession>A0ABS2GQ94</accession>
<protein>
    <submittedName>
        <fullName evidence="1">DUF3795 domain-containing protein</fullName>
    </submittedName>
</protein>
<gene>
    <name evidence="1" type="ORF">H9X81_08125</name>
</gene>
<reference evidence="1 2" key="1">
    <citation type="journal article" date="2021" name="Sci. Rep.">
        <title>The distribution of antibiotic resistance genes in chicken gut microbiota commensals.</title>
        <authorList>
            <person name="Juricova H."/>
            <person name="Matiasovicova J."/>
            <person name="Kubasova T."/>
            <person name="Cejkova D."/>
            <person name="Rychlik I."/>
        </authorList>
    </citation>
    <scope>NUCLEOTIDE SEQUENCE [LARGE SCALE GENOMIC DNA]</scope>
    <source>
        <strain evidence="1 2">An564</strain>
    </source>
</reference>
<evidence type="ECO:0000313" key="1">
    <source>
        <dbReference type="EMBL" id="MBM6923653.1"/>
    </source>
</evidence>
<comment type="caution">
    <text evidence="1">The sequence shown here is derived from an EMBL/GenBank/DDBJ whole genome shotgun (WGS) entry which is preliminary data.</text>
</comment>
<sequence length="148" mass="16330">MKSICGLDCCEQCSRLEACGGCRKTDGHPFGGNCMAAECIKHGGEAEFQCVKKELISEFNALGIRNLSVQDLNLLNGFFVNLEYTLPNGQQVKLLKDYDIYLGNQIEIPGSDRCYGLAADDRMLLVCEYGCGGENPEIILYKKRNSAM</sequence>
<dbReference type="EMBL" id="JACSNR010000007">
    <property type="protein sequence ID" value="MBM6923653.1"/>
    <property type="molecule type" value="Genomic_DNA"/>
</dbReference>
<proteinExistence type="predicted"/>
<keyword evidence="2" id="KW-1185">Reference proteome</keyword>
<name>A0ABS2GQ94_9FIRM</name>
<organism evidence="1 2">
    <name type="scientific">Hydrogenoanaerobacterium saccharovorans</name>
    <dbReference type="NCBI Taxonomy" id="474960"/>
    <lineage>
        <taxon>Bacteria</taxon>
        <taxon>Bacillati</taxon>
        <taxon>Bacillota</taxon>
        <taxon>Clostridia</taxon>
        <taxon>Eubacteriales</taxon>
        <taxon>Oscillospiraceae</taxon>
        <taxon>Hydrogenoanaerobacterium</taxon>
    </lineage>
</organism>